<keyword evidence="3" id="KW-1185">Reference proteome</keyword>
<evidence type="ECO:0000256" key="1">
    <source>
        <dbReference type="SAM" id="MobiDB-lite"/>
    </source>
</evidence>
<protein>
    <submittedName>
        <fullName evidence="2">Uncharacterized protein</fullName>
    </submittedName>
</protein>
<reference evidence="2 3" key="1">
    <citation type="submission" date="2012-04" db="EMBL/GenBank/DDBJ databases">
        <title>The Genome Sequence of Saprolegnia declina VS20.</title>
        <authorList>
            <consortium name="The Broad Institute Genome Sequencing Platform"/>
            <person name="Russ C."/>
            <person name="Nusbaum C."/>
            <person name="Tyler B."/>
            <person name="van West P."/>
            <person name="Dieguez-Uribeondo J."/>
            <person name="de Bruijn I."/>
            <person name="Tripathy S."/>
            <person name="Jiang R."/>
            <person name="Young S.K."/>
            <person name="Zeng Q."/>
            <person name="Gargeya S."/>
            <person name="Fitzgerald M."/>
            <person name="Haas B."/>
            <person name="Abouelleil A."/>
            <person name="Alvarado L."/>
            <person name="Arachchi H.M."/>
            <person name="Berlin A."/>
            <person name="Chapman S.B."/>
            <person name="Goldberg J."/>
            <person name="Griggs A."/>
            <person name="Gujja S."/>
            <person name="Hansen M."/>
            <person name="Howarth C."/>
            <person name="Imamovic A."/>
            <person name="Larimer J."/>
            <person name="McCowen C."/>
            <person name="Montmayeur A."/>
            <person name="Murphy C."/>
            <person name="Neiman D."/>
            <person name="Pearson M."/>
            <person name="Priest M."/>
            <person name="Roberts A."/>
            <person name="Saif S."/>
            <person name="Shea T."/>
            <person name="Sisk P."/>
            <person name="Sykes S."/>
            <person name="Wortman J."/>
            <person name="Nusbaum C."/>
            <person name="Birren B."/>
        </authorList>
    </citation>
    <scope>NUCLEOTIDE SEQUENCE [LARGE SCALE GENOMIC DNA]</scope>
    <source>
        <strain evidence="2 3">VS20</strain>
    </source>
</reference>
<dbReference type="OMA" id="ADELPWN"/>
<feature type="compositionally biased region" description="Polar residues" evidence="1">
    <location>
        <begin position="688"/>
        <end position="697"/>
    </location>
</feature>
<dbReference type="InterPro" id="IPR001611">
    <property type="entry name" value="Leu-rich_rpt"/>
</dbReference>
<dbReference type="Gene3D" id="3.80.10.10">
    <property type="entry name" value="Ribonuclease Inhibitor"/>
    <property type="match status" value="1"/>
</dbReference>
<dbReference type="InParanoid" id="T0S839"/>
<gene>
    <name evidence="2" type="ORF">SDRG_01354</name>
</gene>
<dbReference type="OrthoDB" id="5954088at2759"/>
<proteinExistence type="predicted"/>
<dbReference type="SUPFAM" id="SSF52058">
    <property type="entry name" value="L domain-like"/>
    <property type="match status" value="1"/>
</dbReference>
<dbReference type="STRING" id="1156394.T0S839"/>
<dbReference type="eggNOG" id="ENOG502S1JB">
    <property type="taxonomic scope" value="Eukaryota"/>
</dbReference>
<organism evidence="2 3">
    <name type="scientific">Saprolegnia diclina (strain VS20)</name>
    <dbReference type="NCBI Taxonomy" id="1156394"/>
    <lineage>
        <taxon>Eukaryota</taxon>
        <taxon>Sar</taxon>
        <taxon>Stramenopiles</taxon>
        <taxon>Oomycota</taxon>
        <taxon>Saprolegniomycetes</taxon>
        <taxon>Saprolegniales</taxon>
        <taxon>Saprolegniaceae</taxon>
        <taxon>Saprolegnia</taxon>
    </lineage>
</organism>
<dbReference type="PANTHER" id="PTHR46759:SF2">
    <property type="match status" value="1"/>
</dbReference>
<feature type="region of interest" description="Disordered" evidence="1">
    <location>
        <begin position="681"/>
        <end position="710"/>
    </location>
</feature>
<dbReference type="PANTHER" id="PTHR46759">
    <property type="entry name" value="LEUCINE-RICH REPEAT-CONTAINING PROTEIN 72"/>
    <property type="match status" value="1"/>
</dbReference>
<evidence type="ECO:0000313" key="3">
    <source>
        <dbReference type="Proteomes" id="UP000030762"/>
    </source>
</evidence>
<name>T0S839_SAPDV</name>
<dbReference type="AlphaFoldDB" id="T0S839"/>
<dbReference type="RefSeq" id="XP_008605097.1">
    <property type="nucleotide sequence ID" value="XM_008606875.1"/>
</dbReference>
<evidence type="ECO:0000313" key="2">
    <source>
        <dbReference type="EMBL" id="EQC41383.1"/>
    </source>
</evidence>
<dbReference type="GeneID" id="19942081"/>
<dbReference type="InterPro" id="IPR032675">
    <property type="entry name" value="LRR_dom_sf"/>
</dbReference>
<dbReference type="PROSITE" id="PS51450">
    <property type="entry name" value="LRR"/>
    <property type="match status" value="1"/>
</dbReference>
<dbReference type="Proteomes" id="UP000030762">
    <property type="component" value="Unassembled WGS sequence"/>
</dbReference>
<dbReference type="VEuPathDB" id="FungiDB:SDRG_01354"/>
<accession>T0S839</accession>
<dbReference type="EMBL" id="JH767134">
    <property type="protein sequence ID" value="EQC41383.1"/>
    <property type="molecule type" value="Genomic_DNA"/>
</dbReference>
<dbReference type="InterPro" id="IPR042655">
    <property type="entry name" value="LRC72"/>
</dbReference>
<sequence>MRVTDEALLRGRSKAPLDQLQVLHIEHCSVQGLANLQHCGCLHSLYANHNKLVDISNLEGLPQLWLVDLSANKRLHDLSPLSSCLALGYLNLSDGSLSFKDLVPLHDVHIVELHLHGNASLIGDDDEATYRMIVAALLPNVMSLDGHYITAAERLRSMERYDRYVHVLMNGDVDGYGTTSALWTPPAVRARADSRATRFMAAIANEPSSLSLREPFRLVSLLHHYDAIAVLHNDGLSVAPTHTKHTEWPRVPLPALLQLPPRATLHLLLLLLLPHEFSTVPLQMVSDALTINLLGQVESNVLRALLRVPPYVRVALAFHLHKLQAAQIPRLPDDERRLWATVPMVYTTFLPPKSKPISDPAFQRRCCYVVILLSRSPSFPALSAATSAASPEYEALKPLLEAAHMSLEDLYPSSQSLGHAMWMGASSTDPSAHVTGNADELPWNKKDVPRKYDRPWEMQHSASAPALSPATAPDGIGSPVRVPVKIGEWVEVRRRQYVPILSVSNDTKYVVLASFKGQDEAPFNGNTTLPVAQLLKASHKVWKILELTTTSQTKLDKSVCGPLHRVSRSHHKSGLPRGAGVPNFDVSDADAAAVLERIGDRDAVGLVSTVDGFALNTTWDANYVLAPAHVIDVQNYCMAKVDGSSAWSSIEVPSFIDAAQLGNQHIVQQTRMLGPMRQLPGLPARAPSTLSSNNNSPEQEETTLEDAAACSTSSKPLDAMLALQKDMAALLGRTVASDAGDSVFLTSLQEMPSAPTSNVSSPAKKSSALGICLSPFRTSETLEVAGADEAQPLRRKAGHRVWHAVTAKPQLIVGSVLASRPPSQKRLRAPLAALPSLSVQGATSRLAPSASVPYF</sequence>